<evidence type="ECO:0000313" key="2">
    <source>
        <dbReference type="EMBL" id="BDZ75986.1"/>
    </source>
</evidence>
<proteinExistence type="predicted"/>
<keyword evidence="1" id="KW-0812">Transmembrane</keyword>
<evidence type="ECO:0000256" key="1">
    <source>
        <dbReference type="SAM" id="Phobius"/>
    </source>
</evidence>
<keyword evidence="1" id="KW-1133">Transmembrane helix</keyword>
<gene>
    <name evidence="2" type="ORF">Lac1_01690</name>
</gene>
<keyword evidence="1" id="KW-0472">Membrane</keyword>
<protein>
    <recommendedName>
        <fullName evidence="4">Pro-sigmaK processing inhibitor BofA</fullName>
    </recommendedName>
</protein>
<reference evidence="3" key="1">
    <citation type="journal article" date="2023" name="Int. J. Syst. Evol. Microbiol.">
        <title>Claveliimonas bilis gen. nov., sp. nov., deoxycholic acid-producing bacteria isolated from human faeces, and reclassification of Sellimonas monacensis Zenner et al. 2021 as Claveliimonas monacensis comb. nov.</title>
        <authorList>
            <person name="Hisatomi A."/>
            <person name="Kastawa N.W.E.P.G."/>
            <person name="Song I."/>
            <person name="Ohkuma M."/>
            <person name="Fukiya S."/>
            <person name="Sakamoto M."/>
        </authorList>
    </citation>
    <scope>NUCLEOTIDE SEQUENCE [LARGE SCALE GENOMIC DNA]</scope>
    <source>
        <strain evidence="3">12BBH14</strain>
    </source>
</reference>
<organism evidence="2 3">
    <name type="scientific">Claveliimonas bilis</name>
    <dbReference type="NCBI Taxonomy" id="3028070"/>
    <lineage>
        <taxon>Bacteria</taxon>
        <taxon>Bacillati</taxon>
        <taxon>Bacillota</taxon>
        <taxon>Clostridia</taxon>
        <taxon>Lachnospirales</taxon>
        <taxon>Lachnospiraceae</taxon>
        <taxon>Claveliimonas</taxon>
    </lineage>
</organism>
<dbReference type="RefSeq" id="WP_230107400.1">
    <property type="nucleotide sequence ID" value="NZ_AP024845.1"/>
</dbReference>
<dbReference type="EMBL" id="AP027742">
    <property type="protein sequence ID" value="BDZ75986.1"/>
    <property type="molecule type" value="Genomic_DNA"/>
</dbReference>
<evidence type="ECO:0008006" key="4">
    <source>
        <dbReference type="Google" id="ProtNLM"/>
    </source>
</evidence>
<dbReference type="InterPro" id="IPR010001">
    <property type="entry name" value="BofA"/>
</dbReference>
<feature type="transmembrane region" description="Helical" evidence="1">
    <location>
        <begin position="12"/>
        <end position="30"/>
    </location>
</feature>
<dbReference type="Pfam" id="PF07441">
    <property type="entry name" value="BofA"/>
    <property type="match status" value="1"/>
</dbReference>
<sequence>MSEEKPGIIFNFFIRALIGMAIIFFVNYFLDSRGIEASVGMNGVSFLTSGILGIPGVALLYGIVLYKVL</sequence>
<keyword evidence="3" id="KW-1185">Reference proteome</keyword>
<dbReference type="Proteomes" id="UP001305815">
    <property type="component" value="Chromosome"/>
</dbReference>
<name>A0ABM8I7W1_9FIRM</name>
<accession>A0ABM8I7W1</accession>
<evidence type="ECO:0000313" key="3">
    <source>
        <dbReference type="Proteomes" id="UP001305815"/>
    </source>
</evidence>
<feature type="transmembrane region" description="Helical" evidence="1">
    <location>
        <begin position="42"/>
        <end position="66"/>
    </location>
</feature>